<proteinExistence type="predicted"/>
<gene>
    <name evidence="3" type="ORF">ALC53_11772</name>
</gene>
<feature type="compositionally biased region" description="Basic and acidic residues" evidence="1">
    <location>
        <begin position="45"/>
        <end position="61"/>
    </location>
</feature>
<feature type="region of interest" description="Disordered" evidence="1">
    <location>
        <begin position="1"/>
        <end position="77"/>
    </location>
</feature>
<evidence type="ECO:0000256" key="2">
    <source>
        <dbReference type="SAM" id="Phobius"/>
    </source>
</evidence>
<feature type="compositionally biased region" description="Polar residues" evidence="1">
    <location>
        <begin position="1"/>
        <end position="24"/>
    </location>
</feature>
<protein>
    <submittedName>
        <fullName evidence="3">Uncharacterized protein</fullName>
    </submittedName>
</protein>
<reference evidence="3 4" key="1">
    <citation type="submission" date="2015-09" db="EMBL/GenBank/DDBJ databases">
        <title>Atta colombica WGS genome.</title>
        <authorList>
            <person name="Nygaard S."/>
            <person name="Hu H."/>
            <person name="Boomsma J."/>
            <person name="Zhang G."/>
        </authorList>
    </citation>
    <scope>NUCLEOTIDE SEQUENCE [LARGE SCALE GENOMIC DNA]</scope>
    <source>
        <strain evidence="3">Treedump-2</strain>
        <tissue evidence="3">Whole body</tissue>
    </source>
</reference>
<accession>A0A195AZX7</accession>
<keyword evidence="4" id="KW-1185">Reference proteome</keyword>
<keyword evidence="2" id="KW-0812">Transmembrane</keyword>
<evidence type="ECO:0000313" key="4">
    <source>
        <dbReference type="Proteomes" id="UP000078540"/>
    </source>
</evidence>
<evidence type="ECO:0000313" key="3">
    <source>
        <dbReference type="EMBL" id="KYM77761.1"/>
    </source>
</evidence>
<dbReference type="EMBL" id="KQ976692">
    <property type="protein sequence ID" value="KYM77761.1"/>
    <property type="molecule type" value="Genomic_DNA"/>
</dbReference>
<name>A0A195AZX7_9HYME</name>
<dbReference type="AlphaFoldDB" id="A0A195AZX7"/>
<sequence length="173" mass="18720">MESRCTANENSHAAQISPVQNLTPATGYGRAEGPLRGRNTALCGIRREKRDGALGEEHSEVEGSTDGGTRSSQGREIGIGKNKMGAFCINKDKMEIIETKLKFSDSASTVFNPRGRLVLREDSLNSHKREKLSPAGYSVYNIATGLLFLPLLALPISSSFVPLRVSPVQFTLA</sequence>
<keyword evidence="2" id="KW-0472">Membrane</keyword>
<dbReference type="Proteomes" id="UP000078540">
    <property type="component" value="Unassembled WGS sequence"/>
</dbReference>
<evidence type="ECO:0000256" key="1">
    <source>
        <dbReference type="SAM" id="MobiDB-lite"/>
    </source>
</evidence>
<keyword evidence="2" id="KW-1133">Transmembrane helix</keyword>
<feature type="transmembrane region" description="Helical" evidence="2">
    <location>
        <begin position="137"/>
        <end position="156"/>
    </location>
</feature>
<organism evidence="3 4">
    <name type="scientific">Atta colombica</name>
    <dbReference type="NCBI Taxonomy" id="520822"/>
    <lineage>
        <taxon>Eukaryota</taxon>
        <taxon>Metazoa</taxon>
        <taxon>Ecdysozoa</taxon>
        <taxon>Arthropoda</taxon>
        <taxon>Hexapoda</taxon>
        <taxon>Insecta</taxon>
        <taxon>Pterygota</taxon>
        <taxon>Neoptera</taxon>
        <taxon>Endopterygota</taxon>
        <taxon>Hymenoptera</taxon>
        <taxon>Apocrita</taxon>
        <taxon>Aculeata</taxon>
        <taxon>Formicoidea</taxon>
        <taxon>Formicidae</taxon>
        <taxon>Myrmicinae</taxon>
        <taxon>Atta</taxon>
    </lineage>
</organism>